<keyword evidence="1" id="KW-0812">Transmembrane</keyword>
<gene>
    <name evidence="2" type="ORF">YBT1518_18175</name>
</gene>
<reference evidence="2 3" key="1">
    <citation type="submission" date="2013-05" db="EMBL/GenBank/DDBJ databases">
        <title>Complete genome sequence of Bacillus thuringiensis YBT-1518, a typical strain with high toxicity to nematode.</title>
        <authorList>
            <person name="Wang P."/>
            <person name="Zhang C."/>
            <person name="Guo M."/>
            <person name="Guo S."/>
            <person name="Zhu Y."/>
            <person name="Zheng J."/>
            <person name="Zhu L."/>
            <person name="Ruan L."/>
            <person name="Peng D."/>
            <person name="Sun M."/>
        </authorList>
    </citation>
    <scope>NUCLEOTIDE SEQUENCE [LARGE SCALE GENOMIC DNA]</scope>
    <source>
        <strain evidence="2 3">YBT-1518</strain>
    </source>
</reference>
<dbReference type="KEGG" id="bthu:YBT1518_18175"/>
<evidence type="ECO:0000313" key="2">
    <source>
        <dbReference type="EMBL" id="AHA72783.1"/>
    </source>
</evidence>
<feature type="transmembrane region" description="Helical" evidence="1">
    <location>
        <begin position="20"/>
        <end position="38"/>
    </location>
</feature>
<sequence length="41" mass="4190">MIIQVTSSNSTLSLQNGPLAIGHVTTLAGVITASLNILQIV</sequence>
<evidence type="ECO:0000256" key="1">
    <source>
        <dbReference type="SAM" id="Phobius"/>
    </source>
</evidence>
<keyword evidence="1" id="KW-1133">Transmembrane helix</keyword>
<organism evidence="2 3">
    <name type="scientific">Bacillus thuringiensis YBT-1518</name>
    <dbReference type="NCBI Taxonomy" id="529122"/>
    <lineage>
        <taxon>Bacteria</taxon>
        <taxon>Bacillati</taxon>
        <taxon>Bacillota</taxon>
        <taxon>Bacilli</taxon>
        <taxon>Bacillales</taxon>
        <taxon>Bacillaceae</taxon>
        <taxon>Bacillus</taxon>
        <taxon>Bacillus cereus group</taxon>
    </lineage>
</organism>
<dbReference type="AlphaFoldDB" id="A0A9W3KDG6"/>
<accession>A0A9W3KDG6</accession>
<evidence type="ECO:0000313" key="3">
    <source>
        <dbReference type="Proteomes" id="UP000018566"/>
    </source>
</evidence>
<dbReference type="EMBL" id="CP005935">
    <property type="protein sequence ID" value="AHA72783.1"/>
    <property type="molecule type" value="Genomic_DNA"/>
</dbReference>
<name>A0A9W3KDG6_BACTU</name>
<dbReference type="Proteomes" id="UP000018566">
    <property type="component" value="Chromosome"/>
</dbReference>
<protein>
    <submittedName>
        <fullName evidence="2">Uncharacterized protein</fullName>
    </submittedName>
</protein>
<proteinExistence type="predicted"/>
<keyword evidence="1" id="KW-0472">Membrane</keyword>